<dbReference type="Gene3D" id="1.10.260.40">
    <property type="entry name" value="lambda repressor-like DNA-binding domains"/>
    <property type="match status" value="1"/>
</dbReference>
<evidence type="ECO:0000313" key="3">
    <source>
        <dbReference type="Proteomes" id="UP000298355"/>
    </source>
</evidence>
<dbReference type="PROSITE" id="PS50943">
    <property type="entry name" value="HTH_CROC1"/>
    <property type="match status" value="1"/>
</dbReference>
<reference evidence="2 3" key="1">
    <citation type="submission" date="2019-03" db="EMBL/GenBank/DDBJ databases">
        <title>Genomics of glacier-inhabiting Cryobacterium strains.</title>
        <authorList>
            <person name="Liu Q."/>
            <person name="Xin Y.-H."/>
        </authorList>
    </citation>
    <scope>NUCLEOTIDE SEQUENCE [LARGE SCALE GENOMIC DNA]</scope>
    <source>
        <strain evidence="2 3">TMT4-23</strain>
    </source>
</reference>
<accession>A0ABY2J7W9</accession>
<name>A0ABY2J7W9_9MICO</name>
<feature type="domain" description="HTH cro/C1-type" evidence="1">
    <location>
        <begin position="24"/>
        <end position="64"/>
    </location>
</feature>
<dbReference type="SMART" id="SM00530">
    <property type="entry name" value="HTH_XRE"/>
    <property type="match status" value="1"/>
</dbReference>
<dbReference type="SUPFAM" id="SSF47413">
    <property type="entry name" value="lambda repressor-like DNA-binding domains"/>
    <property type="match status" value="1"/>
</dbReference>
<organism evidence="2 3">
    <name type="scientific">Cryobacterium breve</name>
    <dbReference type="NCBI Taxonomy" id="1259258"/>
    <lineage>
        <taxon>Bacteria</taxon>
        <taxon>Bacillati</taxon>
        <taxon>Actinomycetota</taxon>
        <taxon>Actinomycetes</taxon>
        <taxon>Micrococcales</taxon>
        <taxon>Microbacteriaceae</taxon>
        <taxon>Cryobacterium</taxon>
    </lineage>
</organism>
<comment type="caution">
    <text evidence="2">The sequence shown here is derived from an EMBL/GenBank/DDBJ whole genome shotgun (WGS) entry which is preliminary data.</text>
</comment>
<dbReference type="CDD" id="cd00093">
    <property type="entry name" value="HTH_XRE"/>
    <property type="match status" value="1"/>
</dbReference>
<protein>
    <submittedName>
        <fullName evidence="2">XRE family transcriptional regulator</fullName>
    </submittedName>
</protein>
<dbReference type="InterPro" id="IPR001387">
    <property type="entry name" value="Cro/C1-type_HTH"/>
</dbReference>
<dbReference type="RefSeq" id="WP_134362686.1">
    <property type="nucleotide sequence ID" value="NZ_SOGJ01000012.1"/>
</dbReference>
<sequence length="163" mass="18389">MTTRVDWPQYLRTITDNAAGARIAERAGIPESTISRWLAGKVEPRPRQVVEVARAYDVHPLQALIAAGYLDDGDMDLPMVMAPQLQLREFTDLELARETIRRIEDQVWNSAVLTQPLDENHPAMQDRGNVTRMRHTPTEDEAEQLGAVAKPGETVIEIDEFDD</sequence>
<dbReference type="Proteomes" id="UP000298355">
    <property type="component" value="Unassembled WGS sequence"/>
</dbReference>
<keyword evidence="3" id="KW-1185">Reference proteome</keyword>
<dbReference type="Pfam" id="PF01381">
    <property type="entry name" value="HTH_3"/>
    <property type="match status" value="1"/>
</dbReference>
<evidence type="ECO:0000259" key="1">
    <source>
        <dbReference type="PROSITE" id="PS50943"/>
    </source>
</evidence>
<proteinExistence type="predicted"/>
<dbReference type="InterPro" id="IPR010982">
    <property type="entry name" value="Lambda_DNA-bd_dom_sf"/>
</dbReference>
<evidence type="ECO:0000313" key="2">
    <source>
        <dbReference type="EMBL" id="TFC99781.1"/>
    </source>
</evidence>
<dbReference type="EMBL" id="SOGJ01000012">
    <property type="protein sequence ID" value="TFC99781.1"/>
    <property type="molecule type" value="Genomic_DNA"/>
</dbReference>
<gene>
    <name evidence="2" type="ORF">E3O65_05250</name>
</gene>